<dbReference type="Proteomes" id="UP000272528">
    <property type="component" value="Chromosome"/>
</dbReference>
<feature type="domain" description="Fe2OG dioxygenase" evidence="7">
    <location>
        <begin position="112"/>
        <end position="213"/>
    </location>
</feature>
<keyword evidence="9" id="KW-1185">Reference proteome</keyword>
<evidence type="ECO:0000256" key="5">
    <source>
        <dbReference type="ARBA" id="ARBA00023002"/>
    </source>
</evidence>
<gene>
    <name evidence="8" type="ORF">EJC50_04340</name>
</gene>
<evidence type="ECO:0000256" key="2">
    <source>
        <dbReference type="ARBA" id="ARBA00022723"/>
    </source>
</evidence>
<proteinExistence type="predicted"/>
<dbReference type="GO" id="GO:0004656">
    <property type="term" value="F:procollagen-proline 4-dioxygenase activity"/>
    <property type="evidence" value="ECO:0007669"/>
    <property type="project" value="TreeGrafter"/>
</dbReference>
<protein>
    <submittedName>
        <fullName evidence="8">2OG-Fe(II) oxygenase</fullName>
    </submittedName>
</protein>
<organism evidence="8 9">
    <name type="scientific">Paenibacillus albus</name>
    <dbReference type="NCBI Taxonomy" id="2495582"/>
    <lineage>
        <taxon>Bacteria</taxon>
        <taxon>Bacillati</taxon>
        <taxon>Bacillota</taxon>
        <taxon>Bacilli</taxon>
        <taxon>Bacillales</taxon>
        <taxon>Paenibacillaceae</taxon>
        <taxon>Paenibacillus</taxon>
    </lineage>
</organism>
<keyword evidence="3" id="KW-0847">Vitamin C</keyword>
<dbReference type="KEGG" id="palb:EJC50_04340"/>
<evidence type="ECO:0000259" key="7">
    <source>
        <dbReference type="PROSITE" id="PS51471"/>
    </source>
</evidence>
<name>A0A3Q8X3L7_9BACL</name>
<evidence type="ECO:0000256" key="6">
    <source>
        <dbReference type="ARBA" id="ARBA00023004"/>
    </source>
</evidence>
<evidence type="ECO:0000313" key="8">
    <source>
        <dbReference type="EMBL" id="AZN38980.1"/>
    </source>
</evidence>
<dbReference type="AlphaFoldDB" id="A0A3Q8X3L7"/>
<sequence>MRVGDETMTVKEQTIFNSCGNVIKTSDKEIHIIGRIDEPLILILENVLSHEECDVLIDLAKNRLQRAKIGGKSHVESDIRTSSSMFFEENENECIKKVETRVSELMNIPVSHAEPLQILHYKPGEQYHPHFDYFTSGNVVNNRISTLIMYLSDVEEGGETYFPSLRLAVTPKKGSAVYFEYFYNDYRLNELTLHAGNPVVIGAKWVATQWMRRQSHRIT</sequence>
<dbReference type="PANTHER" id="PTHR10869:SF246">
    <property type="entry name" value="TRANSMEMBRANE PROLYL 4-HYDROXYLASE"/>
    <property type="match status" value="1"/>
</dbReference>
<dbReference type="PROSITE" id="PS51471">
    <property type="entry name" value="FE2OG_OXY"/>
    <property type="match status" value="1"/>
</dbReference>
<dbReference type="OrthoDB" id="269774at2"/>
<accession>A0A3Q8X3L7</accession>
<keyword evidence="4" id="KW-0223">Dioxygenase</keyword>
<dbReference type="InterPro" id="IPR006620">
    <property type="entry name" value="Pro_4_hyd_alph"/>
</dbReference>
<dbReference type="Gene3D" id="2.60.120.620">
    <property type="entry name" value="q2cbj1_9rhob like domain"/>
    <property type="match status" value="1"/>
</dbReference>
<evidence type="ECO:0000256" key="1">
    <source>
        <dbReference type="ARBA" id="ARBA00001961"/>
    </source>
</evidence>
<dbReference type="EMBL" id="CP034437">
    <property type="protein sequence ID" value="AZN38980.1"/>
    <property type="molecule type" value="Genomic_DNA"/>
</dbReference>
<dbReference type="Pfam" id="PF13640">
    <property type="entry name" value="2OG-FeII_Oxy_3"/>
    <property type="match status" value="1"/>
</dbReference>
<evidence type="ECO:0000256" key="4">
    <source>
        <dbReference type="ARBA" id="ARBA00022964"/>
    </source>
</evidence>
<dbReference type="GO" id="GO:0031418">
    <property type="term" value="F:L-ascorbic acid binding"/>
    <property type="evidence" value="ECO:0007669"/>
    <property type="project" value="UniProtKB-KW"/>
</dbReference>
<keyword evidence="2" id="KW-0479">Metal-binding</keyword>
<comment type="cofactor">
    <cofactor evidence="1">
        <name>L-ascorbate</name>
        <dbReference type="ChEBI" id="CHEBI:38290"/>
    </cofactor>
</comment>
<dbReference type="PANTHER" id="PTHR10869">
    <property type="entry name" value="PROLYL 4-HYDROXYLASE ALPHA SUBUNIT"/>
    <property type="match status" value="1"/>
</dbReference>
<reference evidence="9" key="1">
    <citation type="submission" date="2018-12" db="EMBL/GenBank/DDBJ databases">
        <title>Genome sequence of Peanibacillus sp.</title>
        <authorList>
            <person name="Subramani G."/>
            <person name="Srinivasan S."/>
            <person name="Kim M.K."/>
        </authorList>
    </citation>
    <scope>NUCLEOTIDE SEQUENCE [LARGE SCALE GENOMIC DNA]</scope>
    <source>
        <strain evidence="9">18JY67-1</strain>
    </source>
</reference>
<dbReference type="GO" id="GO:0005506">
    <property type="term" value="F:iron ion binding"/>
    <property type="evidence" value="ECO:0007669"/>
    <property type="project" value="InterPro"/>
</dbReference>
<keyword evidence="5" id="KW-0560">Oxidoreductase</keyword>
<dbReference type="InterPro" id="IPR044862">
    <property type="entry name" value="Pro_4_hyd_alph_FE2OG_OXY"/>
</dbReference>
<evidence type="ECO:0000256" key="3">
    <source>
        <dbReference type="ARBA" id="ARBA00022896"/>
    </source>
</evidence>
<dbReference type="InterPro" id="IPR045054">
    <property type="entry name" value="P4HA-like"/>
</dbReference>
<keyword evidence="6" id="KW-0408">Iron</keyword>
<dbReference type="InterPro" id="IPR005123">
    <property type="entry name" value="Oxoglu/Fe-dep_dioxygenase_dom"/>
</dbReference>
<dbReference type="SMART" id="SM00702">
    <property type="entry name" value="P4Hc"/>
    <property type="match status" value="1"/>
</dbReference>
<evidence type="ECO:0000313" key="9">
    <source>
        <dbReference type="Proteomes" id="UP000272528"/>
    </source>
</evidence>